<accession>A0ABV9EHH7</accession>
<proteinExistence type="predicted"/>
<keyword evidence="3" id="KW-1185">Reference proteome</keyword>
<evidence type="ECO:0000256" key="1">
    <source>
        <dbReference type="SAM" id="MobiDB-lite"/>
    </source>
</evidence>
<evidence type="ECO:0000313" key="3">
    <source>
        <dbReference type="Proteomes" id="UP001595891"/>
    </source>
</evidence>
<sequence length="95" mass="10145">MTKKIRINLLHPTNSAEILSVAVSDTATPKFLIAEMIRAGFIPQPNHVGQYKLRNTRTGHQLLDDQALGAGGVTDNANLSVDHATTGASPEEAAR</sequence>
<gene>
    <name evidence="2" type="ORF">ACFO8L_19270</name>
</gene>
<dbReference type="RefSeq" id="WP_262844493.1">
    <property type="nucleotide sequence ID" value="NZ_JANZYP010000029.1"/>
</dbReference>
<organism evidence="2 3">
    <name type="scientific">Sphaerisporangium corydalis</name>
    <dbReference type="NCBI Taxonomy" id="1441875"/>
    <lineage>
        <taxon>Bacteria</taxon>
        <taxon>Bacillati</taxon>
        <taxon>Actinomycetota</taxon>
        <taxon>Actinomycetes</taxon>
        <taxon>Streptosporangiales</taxon>
        <taxon>Streptosporangiaceae</taxon>
        <taxon>Sphaerisporangium</taxon>
    </lineage>
</organism>
<evidence type="ECO:0000313" key="2">
    <source>
        <dbReference type="EMBL" id="MFC4588238.1"/>
    </source>
</evidence>
<dbReference type="EMBL" id="JBHSFN010000011">
    <property type="protein sequence ID" value="MFC4588238.1"/>
    <property type="molecule type" value="Genomic_DNA"/>
</dbReference>
<feature type="region of interest" description="Disordered" evidence="1">
    <location>
        <begin position="72"/>
        <end position="95"/>
    </location>
</feature>
<name>A0ABV9EHH7_9ACTN</name>
<dbReference type="Proteomes" id="UP001595891">
    <property type="component" value="Unassembled WGS sequence"/>
</dbReference>
<reference evidence="3" key="1">
    <citation type="journal article" date="2019" name="Int. J. Syst. Evol. Microbiol.">
        <title>The Global Catalogue of Microorganisms (GCM) 10K type strain sequencing project: providing services to taxonomists for standard genome sequencing and annotation.</title>
        <authorList>
            <consortium name="The Broad Institute Genomics Platform"/>
            <consortium name="The Broad Institute Genome Sequencing Center for Infectious Disease"/>
            <person name="Wu L."/>
            <person name="Ma J."/>
        </authorList>
    </citation>
    <scope>NUCLEOTIDE SEQUENCE [LARGE SCALE GENOMIC DNA]</scope>
    <source>
        <strain evidence="3">CCUG 49560</strain>
    </source>
</reference>
<comment type="caution">
    <text evidence="2">The sequence shown here is derived from an EMBL/GenBank/DDBJ whole genome shotgun (WGS) entry which is preliminary data.</text>
</comment>
<protein>
    <submittedName>
        <fullName evidence="2">Uncharacterized protein</fullName>
    </submittedName>
</protein>